<dbReference type="EC" id="7.1.1.2" evidence="3"/>
<keyword evidence="6" id="KW-0679">Respiratory chain</keyword>
<feature type="transmembrane region" description="Helical" evidence="18">
    <location>
        <begin position="183"/>
        <end position="206"/>
    </location>
</feature>
<evidence type="ECO:0000259" key="19">
    <source>
        <dbReference type="Pfam" id="PF00361"/>
    </source>
</evidence>
<dbReference type="InterPro" id="IPR050175">
    <property type="entry name" value="Complex_I_Subunit_2"/>
</dbReference>
<dbReference type="PANTHER" id="PTHR46552">
    <property type="entry name" value="NADH-UBIQUINONE OXIDOREDUCTASE CHAIN 2"/>
    <property type="match status" value="1"/>
</dbReference>
<comment type="similarity">
    <text evidence="2">Belongs to the complex I subunit 2 family.</text>
</comment>
<evidence type="ECO:0000313" key="20">
    <source>
        <dbReference type="EMBL" id="ACB12459.1"/>
    </source>
</evidence>
<reference evidence="20" key="1">
    <citation type="journal article" date="2011" name="Mar. Genomics">
        <title>Complete mitochondrial genome of Tubulipora flabellaris (Bryozoa: Stenolaemata): The first representative from the class Stenolaemata with unique gene order.</title>
        <authorList>
            <person name="Sun M."/>
            <person name="Shen X."/>
            <person name="Liu H."/>
            <person name="Liu X."/>
            <person name="Wu Z."/>
            <person name="Liu B."/>
        </authorList>
    </citation>
    <scope>NUCLEOTIDE SEQUENCE</scope>
</reference>
<keyword evidence="5" id="KW-0813">Transport</keyword>
<dbReference type="EMBL" id="EU563937">
    <property type="protein sequence ID" value="ACB12459.1"/>
    <property type="molecule type" value="Genomic_DNA"/>
</dbReference>
<evidence type="ECO:0000256" key="13">
    <source>
        <dbReference type="ARBA" id="ARBA00023075"/>
    </source>
</evidence>
<evidence type="ECO:0000256" key="9">
    <source>
        <dbReference type="ARBA" id="ARBA00022967"/>
    </source>
</evidence>
<feature type="domain" description="NADH:quinone oxidoreductase/Mrp antiporter transmembrane" evidence="19">
    <location>
        <begin position="52"/>
        <end position="231"/>
    </location>
</feature>
<keyword evidence="8" id="KW-0999">Mitochondrion inner membrane</keyword>
<keyword evidence="9" id="KW-1278">Translocase</keyword>
<evidence type="ECO:0000256" key="5">
    <source>
        <dbReference type="ARBA" id="ARBA00022448"/>
    </source>
</evidence>
<evidence type="ECO:0000256" key="11">
    <source>
        <dbReference type="ARBA" id="ARBA00022989"/>
    </source>
</evidence>
<feature type="transmembrane region" description="Helical" evidence="18">
    <location>
        <begin position="218"/>
        <end position="240"/>
    </location>
</feature>
<dbReference type="GO" id="GO:0005743">
    <property type="term" value="C:mitochondrial inner membrane"/>
    <property type="evidence" value="ECO:0007669"/>
    <property type="project" value="UniProtKB-SubCell"/>
</dbReference>
<evidence type="ECO:0000256" key="7">
    <source>
        <dbReference type="ARBA" id="ARBA00022692"/>
    </source>
</evidence>
<dbReference type="GO" id="GO:0008137">
    <property type="term" value="F:NADH dehydrogenase (ubiquinone) activity"/>
    <property type="evidence" value="ECO:0007669"/>
    <property type="project" value="UniProtKB-EC"/>
</dbReference>
<evidence type="ECO:0000256" key="2">
    <source>
        <dbReference type="ARBA" id="ARBA00007012"/>
    </source>
</evidence>
<keyword evidence="13" id="KW-0830">Ubiquinone</keyword>
<evidence type="ECO:0000256" key="16">
    <source>
        <dbReference type="ARBA" id="ARBA00031028"/>
    </source>
</evidence>
<evidence type="ECO:0000256" key="14">
    <source>
        <dbReference type="ARBA" id="ARBA00023128"/>
    </source>
</evidence>
<evidence type="ECO:0000256" key="10">
    <source>
        <dbReference type="ARBA" id="ARBA00022982"/>
    </source>
</evidence>
<evidence type="ECO:0000256" key="1">
    <source>
        <dbReference type="ARBA" id="ARBA00004448"/>
    </source>
</evidence>
<evidence type="ECO:0000256" key="17">
    <source>
        <dbReference type="ARBA" id="ARBA00049551"/>
    </source>
</evidence>
<evidence type="ECO:0000256" key="4">
    <source>
        <dbReference type="ARBA" id="ARBA00021008"/>
    </source>
</evidence>
<evidence type="ECO:0000256" key="18">
    <source>
        <dbReference type="SAM" id="Phobius"/>
    </source>
</evidence>
<dbReference type="RefSeq" id="YP_004581396.1">
    <property type="nucleotide sequence ID" value="NC_015646.1"/>
</dbReference>
<evidence type="ECO:0000256" key="3">
    <source>
        <dbReference type="ARBA" id="ARBA00012944"/>
    </source>
</evidence>
<evidence type="ECO:0000256" key="15">
    <source>
        <dbReference type="ARBA" id="ARBA00023136"/>
    </source>
</evidence>
<keyword evidence="11 18" id="KW-1133">Transmembrane helix</keyword>
<feature type="transmembrane region" description="Helical" evidence="18">
    <location>
        <begin position="20"/>
        <end position="43"/>
    </location>
</feature>
<dbReference type="Pfam" id="PF00361">
    <property type="entry name" value="Proton_antipo_M"/>
    <property type="match status" value="1"/>
</dbReference>
<comment type="catalytic activity">
    <reaction evidence="17">
        <text>a ubiquinone + NADH + 5 H(+)(in) = a ubiquinol + NAD(+) + 4 H(+)(out)</text>
        <dbReference type="Rhea" id="RHEA:29091"/>
        <dbReference type="Rhea" id="RHEA-COMP:9565"/>
        <dbReference type="Rhea" id="RHEA-COMP:9566"/>
        <dbReference type="ChEBI" id="CHEBI:15378"/>
        <dbReference type="ChEBI" id="CHEBI:16389"/>
        <dbReference type="ChEBI" id="CHEBI:17976"/>
        <dbReference type="ChEBI" id="CHEBI:57540"/>
        <dbReference type="ChEBI" id="CHEBI:57945"/>
        <dbReference type="EC" id="7.1.1.2"/>
    </reaction>
</comment>
<dbReference type="AlphaFoldDB" id="F6GPI8"/>
<dbReference type="CTD" id="4536"/>
<keyword evidence="10" id="KW-0249">Electron transport</keyword>
<keyword evidence="7 18" id="KW-0812">Transmembrane</keyword>
<keyword evidence="15 18" id="KW-0472">Membrane</keyword>
<keyword evidence="14 20" id="KW-0496">Mitochondrion</keyword>
<geneLocation type="mitochondrion" evidence="20"/>
<evidence type="ECO:0000256" key="6">
    <source>
        <dbReference type="ARBA" id="ARBA00022660"/>
    </source>
</evidence>
<evidence type="ECO:0000256" key="12">
    <source>
        <dbReference type="ARBA" id="ARBA00023027"/>
    </source>
</evidence>
<feature type="transmembrane region" description="Helical" evidence="18">
    <location>
        <begin position="94"/>
        <end position="116"/>
    </location>
</feature>
<evidence type="ECO:0000256" key="8">
    <source>
        <dbReference type="ARBA" id="ARBA00022792"/>
    </source>
</evidence>
<comment type="subcellular location">
    <subcellularLocation>
        <location evidence="1">Mitochondrion inner membrane</location>
        <topology evidence="1">Multi-pass membrane protein</topology>
    </subcellularLocation>
</comment>
<feature type="transmembrane region" description="Helical" evidence="18">
    <location>
        <begin position="152"/>
        <end position="171"/>
    </location>
</feature>
<dbReference type="GeneID" id="10751837"/>
<dbReference type="PANTHER" id="PTHR46552:SF1">
    <property type="entry name" value="NADH-UBIQUINONE OXIDOREDUCTASE CHAIN 2"/>
    <property type="match status" value="1"/>
</dbReference>
<gene>
    <name evidence="20" type="primary">ND2</name>
</gene>
<proteinExistence type="inferred from homology"/>
<keyword evidence="12" id="KW-0520">NAD</keyword>
<name>F6GPI8_9BILA</name>
<dbReference type="InterPro" id="IPR001750">
    <property type="entry name" value="ND/Mrp_TM"/>
</dbReference>
<protein>
    <recommendedName>
        <fullName evidence="4">NADH-ubiquinone oxidoreductase chain 2</fullName>
        <ecNumber evidence="3">7.1.1.2</ecNumber>
    </recommendedName>
    <alternativeName>
        <fullName evidence="16">NADH dehydrogenase subunit 2</fullName>
    </alternativeName>
</protein>
<dbReference type="GO" id="GO:0006120">
    <property type="term" value="P:mitochondrial electron transport, NADH to ubiquinone"/>
    <property type="evidence" value="ECO:0007669"/>
    <property type="project" value="TreeGrafter"/>
</dbReference>
<sequence>MSPTWLMVWLFLELNLMAVMPLLGLGLVYYFVIQSLAGLIFLFGGMGPSFPLLLISMMIKLAVFPFSFWMLYVIKSSPWLGGAFLSSLSKLLPLWVLNTLPMKSMTAFLLLTILWGSVYGIFQTKVKGVLACSSVGHTGWLSLFVTMSIKSWFIYFLTYFPLVLLLFLFSSKSEFDYWSSMNYYKIPLLTTLLILSGIPPFSGAWLKIVAFMSLNYEISFMFSLLFFMASALNMFFYFKLMIGMLNKNEKMKFHHLLLSFTLMLPQFLI</sequence>
<accession>F6GPI8</accession>
<organism evidence="20">
    <name type="scientific">Tubulipora flabellaris</name>
    <dbReference type="NCBI Taxonomy" id="365325"/>
    <lineage>
        <taxon>Eukaryota</taxon>
        <taxon>Metazoa</taxon>
        <taxon>Spiralia</taxon>
        <taxon>Lophotrochozoa</taxon>
        <taxon>Bryozoa</taxon>
        <taxon>Stenolaemata</taxon>
        <taxon>Tubuliporida</taxon>
        <taxon>Tubuliporidae</taxon>
        <taxon>Tubulipora</taxon>
    </lineage>
</organism>